<dbReference type="Proteomes" id="UP000244727">
    <property type="component" value="Chromosome"/>
</dbReference>
<proteinExistence type="predicted"/>
<dbReference type="InterPro" id="IPR055516">
    <property type="entry name" value="DUF7090"/>
</dbReference>
<dbReference type="KEGG" id="harc:HARCEL1_03645"/>
<dbReference type="GeneID" id="36511570"/>
<evidence type="ECO:0000313" key="2">
    <source>
        <dbReference type="Proteomes" id="UP000244727"/>
    </source>
</evidence>
<dbReference type="AlphaFoldDB" id="A0A2R4WZA3"/>
<dbReference type="Gene3D" id="3.40.50.300">
    <property type="entry name" value="P-loop containing nucleotide triphosphate hydrolases"/>
    <property type="match status" value="1"/>
</dbReference>
<evidence type="ECO:0008006" key="3">
    <source>
        <dbReference type="Google" id="ProtNLM"/>
    </source>
</evidence>
<organism evidence="1 2">
    <name type="scientific">Halococcoides cellulosivorans</name>
    <dbReference type="NCBI Taxonomy" id="1679096"/>
    <lineage>
        <taxon>Archaea</taxon>
        <taxon>Methanobacteriati</taxon>
        <taxon>Methanobacteriota</taxon>
        <taxon>Stenosarchaea group</taxon>
        <taxon>Halobacteria</taxon>
        <taxon>Halobacteriales</taxon>
        <taxon>Haloarculaceae</taxon>
        <taxon>Halococcoides</taxon>
    </lineage>
</organism>
<evidence type="ECO:0000313" key="1">
    <source>
        <dbReference type="EMBL" id="AWB26872.1"/>
    </source>
</evidence>
<sequence length="193" mass="21290">MDYRLAVGDGPETIPGGTGVLLVHPSTVETDRIDTAFLKEDTDRMLVISTRTTAREVRQKLDHYEVDAERATILDALSVERGFTRRRGDDVRYLNAPDDVEGLHDEVATFLEETAGKRRISLDSITEVIYYADVERGLDAVDGLLALLDDHDAVGLVHLAGGVHDAAVVDRFRERFPVVIDLDDEGTVTVSAE</sequence>
<protein>
    <recommendedName>
        <fullName evidence="3">KaiC-like domain-containing protein</fullName>
    </recommendedName>
</protein>
<dbReference type="Pfam" id="PF23365">
    <property type="entry name" value="DUF7090"/>
    <property type="match status" value="1"/>
</dbReference>
<keyword evidence="2" id="KW-1185">Reference proteome</keyword>
<accession>A0A2R4WZA3</accession>
<gene>
    <name evidence="1" type="ORF">HARCEL1_03645</name>
</gene>
<dbReference type="RefSeq" id="WP_108381241.1">
    <property type="nucleotide sequence ID" value="NZ_CP028858.1"/>
</dbReference>
<reference evidence="1 2" key="1">
    <citation type="submission" date="2018-04" db="EMBL/GenBank/DDBJ databases">
        <title>Halococcoides cellulosivorans gen. nov., sp. nov., an extremely halophilic cellulose-utilizing haloarchaeon from hypersaline lakes.</title>
        <authorList>
            <person name="Sorokin D.Y."/>
            <person name="Toshchakov S.V."/>
            <person name="Samarov N.I."/>
            <person name="Korzhenkov A."/>
            <person name="Kublanov I.V."/>
        </authorList>
    </citation>
    <scope>NUCLEOTIDE SEQUENCE [LARGE SCALE GENOMIC DNA]</scope>
    <source>
        <strain evidence="1 2">HArcel1</strain>
    </source>
</reference>
<dbReference type="EMBL" id="CP028858">
    <property type="protein sequence ID" value="AWB26872.1"/>
    <property type="molecule type" value="Genomic_DNA"/>
</dbReference>
<dbReference type="InterPro" id="IPR027417">
    <property type="entry name" value="P-loop_NTPase"/>
</dbReference>
<name>A0A2R4WZA3_9EURY</name>